<evidence type="ECO:0000313" key="3">
    <source>
        <dbReference type="Proteomes" id="UP000202420"/>
    </source>
</evidence>
<evidence type="ECO:0000313" key="2">
    <source>
        <dbReference type="EMBL" id="ABT16175.1"/>
    </source>
</evidence>
<dbReference type="REBASE" id="14342">
    <property type="entry name" value="M.CviTORFAP"/>
</dbReference>
<dbReference type="EMBL" id="EF101928">
    <property type="protein sequence ID" value="ABT16175.1"/>
    <property type="molecule type" value="Genomic_DNA"/>
</dbReference>
<sequence length="92" mass="9873">MQQSTGEISTLSLPAGHALGFPRVGKGAGSTTRHRGSSSRLSEWSASATLGMCSSRTHMFCRKCRIFRSWLASSMHLGTIVGGTRVIRTTFA</sequence>
<dbReference type="Proteomes" id="UP000202420">
    <property type="component" value="Segment"/>
</dbReference>
<organism evidence="2 3">
    <name type="scientific">Chlorovirus heliozoae</name>
    <dbReference type="NCBI Taxonomy" id="322019"/>
    <lineage>
        <taxon>Viruses</taxon>
        <taxon>Varidnaviria</taxon>
        <taxon>Bamfordvirae</taxon>
        <taxon>Nucleocytoviricota</taxon>
        <taxon>Megaviricetes</taxon>
        <taxon>Algavirales</taxon>
        <taxon>Phycodnaviridae</taxon>
        <taxon>Chlorovirus</taxon>
    </lineage>
</organism>
<accession>A7K801</accession>
<reference evidence="2 3" key="1">
    <citation type="submission" date="2006-09" db="EMBL/GenBank/DDBJ databases">
        <title>Sequence and annotation of the 288-kb ATCV-1 virus that infects an endosymbiotic Chlorella strain of the heliozoon Acanthocystis turfacea.</title>
        <authorList>
            <person name="Fitzgerald L.A."/>
            <person name="Graves M.V."/>
            <person name="Li X."/>
            <person name="Pfitzner A.J.P."/>
            <person name="Hartigan J."/>
            <person name="Van Etten J.L."/>
        </authorList>
    </citation>
    <scope>NUCLEOTIDE SEQUENCE [LARGE SCALE GENOMIC DNA]</scope>
    <source>
        <strain evidence="2 3">ATCV-1</strain>
    </source>
</reference>
<keyword evidence="3" id="KW-1185">Reference proteome</keyword>
<feature type="region of interest" description="Disordered" evidence="1">
    <location>
        <begin position="1"/>
        <end position="42"/>
    </location>
</feature>
<proteinExistence type="predicted"/>
<dbReference type="KEGG" id="vg:5470891"/>
<gene>
    <name evidence="2" type="primary">z041R</name>
    <name evidence="2" type="ORF">ATCV1_z041R</name>
</gene>
<feature type="compositionally biased region" description="Polar residues" evidence="1">
    <location>
        <begin position="1"/>
        <end position="12"/>
    </location>
</feature>
<dbReference type="GeneID" id="5470891"/>
<evidence type="ECO:0000256" key="1">
    <source>
        <dbReference type="SAM" id="MobiDB-lite"/>
    </source>
</evidence>
<protein>
    <submittedName>
        <fullName evidence="2">Uncharacterized protein z041R</fullName>
    </submittedName>
</protein>
<dbReference type="RefSeq" id="YP_001426522.1">
    <property type="nucleotide sequence ID" value="NC_008724.1"/>
</dbReference>
<name>A7K801_9PHYC</name>